<organism evidence="1 2">
    <name type="scientific">Scophthalmus maximus</name>
    <name type="common">Turbot</name>
    <name type="synonym">Psetta maxima</name>
    <dbReference type="NCBI Taxonomy" id="52904"/>
    <lineage>
        <taxon>Eukaryota</taxon>
        <taxon>Metazoa</taxon>
        <taxon>Chordata</taxon>
        <taxon>Craniata</taxon>
        <taxon>Vertebrata</taxon>
        <taxon>Euteleostomi</taxon>
        <taxon>Actinopterygii</taxon>
        <taxon>Neopterygii</taxon>
        <taxon>Teleostei</taxon>
        <taxon>Neoteleostei</taxon>
        <taxon>Acanthomorphata</taxon>
        <taxon>Carangaria</taxon>
        <taxon>Pleuronectiformes</taxon>
        <taxon>Pleuronectoidei</taxon>
        <taxon>Scophthalmidae</taxon>
        <taxon>Scophthalmus</taxon>
    </lineage>
</organism>
<evidence type="ECO:0000313" key="2">
    <source>
        <dbReference type="Proteomes" id="UP000246464"/>
    </source>
</evidence>
<dbReference type="Proteomes" id="UP000246464">
    <property type="component" value="Chromosome 7"/>
</dbReference>
<sequence length="56" mass="5943">MPSSDSRSQEAELCQLTLRLSTVGAYGLTSSANLRVCSFKVSPYTGGGRAEAQFNV</sequence>
<accession>A0A2U9BLE3</accession>
<keyword evidence="2" id="KW-1185">Reference proteome</keyword>
<proteinExistence type="predicted"/>
<name>A0A2U9BLE3_SCOMX</name>
<protein>
    <submittedName>
        <fullName evidence="1">Uncharacterized protein</fullName>
    </submittedName>
</protein>
<evidence type="ECO:0000313" key="1">
    <source>
        <dbReference type="EMBL" id="AWP04771.1"/>
    </source>
</evidence>
<reference evidence="1 2" key="1">
    <citation type="submission" date="2017-12" db="EMBL/GenBank/DDBJ databases">
        <title>Integrating genomic resources of turbot (Scophthalmus maximus) in depth evaluation of genetic and physical mapping variation across individuals.</title>
        <authorList>
            <person name="Martinez P."/>
        </authorList>
    </citation>
    <scope>NUCLEOTIDE SEQUENCE [LARGE SCALE GENOMIC DNA]</scope>
</reference>
<dbReference type="AlphaFoldDB" id="A0A2U9BLE3"/>
<dbReference type="EMBL" id="CP026249">
    <property type="protein sequence ID" value="AWP04771.1"/>
    <property type="molecule type" value="Genomic_DNA"/>
</dbReference>
<gene>
    <name evidence="1" type="ORF">SMAX5B_016213</name>
</gene>